<dbReference type="EMBL" id="AYYR01000030">
    <property type="protein sequence ID" value="KRM76323.1"/>
    <property type="molecule type" value="Genomic_DNA"/>
</dbReference>
<dbReference type="PANTHER" id="PTHR32432:SF13">
    <property type="entry name" value="ETHANOLAMINE AMMONIA-LYASE REACTIVASE EUTA"/>
    <property type="match status" value="1"/>
</dbReference>
<reference evidence="1 2" key="1">
    <citation type="journal article" date="2015" name="Genome Announc.">
        <title>Expanding the biotechnology potential of lactobacilli through comparative genomics of 213 strains and associated genera.</title>
        <authorList>
            <person name="Sun Z."/>
            <person name="Harris H.M."/>
            <person name="McCann A."/>
            <person name="Guo C."/>
            <person name="Argimon S."/>
            <person name="Zhang W."/>
            <person name="Yang X."/>
            <person name="Jeffery I.B."/>
            <person name="Cooney J.C."/>
            <person name="Kagawa T.F."/>
            <person name="Liu W."/>
            <person name="Song Y."/>
            <person name="Salvetti E."/>
            <person name="Wrobel A."/>
            <person name="Rasinkangas P."/>
            <person name="Parkhill J."/>
            <person name="Rea M.C."/>
            <person name="O'Sullivan O."/>
            <person name="Ritari J."/>
            <person name="Douillard F.P."/>
            <person name="Paul Ross R."/>
            <person name="Yang R."/>
            <person name="Briner A.E."/>
            <person name="Felis G.E."/>
            <person name="de Vos W.M."/>
            <person name="Barrangou R."/>
            <person name="Klaenhammer T.R."/>
            <person name="Caufield P.W."/>
            <person name="Cui Y."/>
            <person name="Zhang H."/>
            <person name="O'Toole P.W."/>
        </authorList>
    </citation>
    <scope>NUCLEOTIDE SEQUENCE [LARGE SCALE GENOMIC DNA]</scope>
    <source>
        <strain evidence="1 2">DSM 20515</strain>
    </source>
</reference>
<dbReference type="InterPro" id="IPR050696">
    <property type="entry name" value="FtsA/MreB"/>
</dbReference>
<name>A0A0R2BLL4_SECCO</name>
<evidence type="ECO:0000313" key="1">
    <source>
        <dbReference type="EMBL" id="KRM76323.1"/>
    </source>
</evidence>
<dbReference type="SUPFAM" id="SSF53067">
    <property type="entry name" value="Actin-like ATPase domain"/>
    <property type="match status" value="1"/>
</dbReference>
<comment type="caution">
    <text evidence="1">The sequence shown here is derived from an EMBL/GenBank/DDBJ whole genome shotgun (WGS) entry which is preliminary data.</text>
</comment>
<sequence>MIGVEAMTETLQTVGIDIGTSTTSLILAELTITNTANTFTLPHIAISQKRLIYRSPVVFTPLLSASTIDEHGIQEFVTAQYEKAGVDKRHLKMGAVIMTGETARKNNADRVVHALSDAAGDFVCATVGPSLESVLAGKGADQALLQRAGSNDVINLDIGGGTSNLARFHDGQCVDTACFDIGGRLIRVDTAHHVTYIAPKIKNLIEETQLNIREGGQVTAETLRPLIRKMVTVLEASVGAIKAPRWVNDFVTDHALQPFHKRPLLTFSGGVADCLNDTLPDDAFPYGDIGLLLGQGIKQSRLFADFRVVPTTETIQATVVGAGSQSMMVSGSTITYDYEALPIKNVPVIAVEGNWQWEHCTAVATQQLRMLQESDTQQNVCWALNGITPSFEAVGNWCEWLITVARPLIDRRLPLIVMIKENVAQVMGNGLRSRLPRGYPIVCFDNVPAITGDYVDIGEPVASGRTLPVVVKTLVFQ</sequence>
<dbReference type="PATRIC" id="fig|1423733.4.peg.1771"/>
<dbReference type="Gene3D" id="3.30.420.40">
    <property type="match status" value="1"/>
</dbReference>
<dbReference type="AlphaFoldDB" id="A0A0R2BLL4"/>
<protein>
    <submittedName>
        <fullName evidence="1">Ethanolamine utilization protein EutA</fullName>
    </submittedName>
</protein>
<gene>
    <name evidence="1" type="ORF">FC82_GL001682</name>
</gene>
<dbReference type="PIRSF" id="PIRSF012293">
    <property type="entry name" value="EutA"/>
    <property type="match status" value="1"/>
</dbReference>
<dbReference type="Proteomes" id="UP000051845">
    <property type="component" value="Unassembled WGS sequence"/>
</dbReference>
<dbReference type="STRING" id="33960.TY91_05510"/>
<dbReference type="InterPro" id="IPR043129">
    <property type="entry name" value="ATPase_NBD"/>
</dbReference>
<dbReference type="Pfam" id="PF06277">
    <property type="entry name" value="EutA"/>
    <property type="match status" value="1"/>
</dbReference>
<organism evidence="1 2">
    <name type="scientific">Secundilactobacillus collinoides DSM 20515 = JCM 1123</name>
    <dbReference type="NCBI Taxonomy" id="1423733"/>
    <lineage>
        <taxon>Bacteria</taxon>
        <taxon>Bacillati</taxon>
        <taxon>Bacillota</taxon>
        <taxon>Bacilli</taxon>
        <taxon>Lactobacillales</taxon>
        <taxon>Lactobacillaceae</taxon>
        <taxon>Secundilactobacillus</taxon>
    </lineage>
</organism>
<accession>A0A0R2BLL4</accession>
<evidence type="ECO:0000313" key="2">
    <source>
        <dbReference type="Proteomes" id="UP000051845"/>
    </source>
</evidence>
<dbReference type="PANTHER" id="PTHR32432">
    <property type="entry name" value="CELL DIVISION PROTEIN FTSA-RELATED"/>
    <property type="match status" value="1"/>
</dbReference>
<proteinExistence type="predicted"/>
<dbReference type="InterPro" id="IPR009377">
    <property type="entry name" value="EutA"/>
</dbReference>